<organism evidence="1 2">
    <name type="scientific">Steinernema glaseri</name>
    <dbReference type="NCBI Taxonomy" id="37863"/>
    <lineage>
        <taxon>Eukaryota</taxon>
        <taxon>Metazoa</taxon>
        <taxon>Ecdysozoa</taxon>
        <taxon>Nematoda</taxon>
        <taxon>Chromadorea</taxon>
        <taxon>Rhabditida</taxon>
        <taxon>Tylenchina</taxon>
        <taxon>Panagrolaimomorpha</taxon>
        <taxon>Strongyloidoidea</taxon>
        <taxon>Steinernematidae</taxon>
        <taxon>Steinernema</taxon>
    </lineage>
</organism>
<dbReference type="Proteomes" id="UP000095287">
    <property type="component" value="Unplaced"/>
</dbReference>
<protein>
    <submittedName>
        <fullName evidence="2">Secreted protein</fullName>
    </submittedName>
</protein>
<sequence>MIPTQMMVVLVLRRADWEFFSPRGRGHRTNEPSARRSDHRCHRHVVRRRWLSPTAGPLPLSITASRPRYTKGTQHNTNTQHYALSVTAAVDRRRLRRRRYAPHCSVTLLHSALFQSNSLNLFSRMESTFPR</sequence>
<name>A0A1I7YFG1_9BILA</name>
<evidence type="ECO:0000313" key="1">
    <source>
        <dbReference type="Proteomes" id="UP000095287"/>
    </source>
</evidence>
<reference evidence="2" key="1">
    <citation type="submission" date="2016-11" db="UniProtKB">
        <authorList>
            <consortium name="WormBaseParasite"/>
        </authorList>
    </citation>
    <scope>IDENTIFICATION</scope>
</reference>
<dbReference type="WBParaSite" id="L893_g15792.t1">
    <property type="protein sequence ID" value="L893_g15792.t1"/>
    <property type="gene ID" value="L893_g15792"/>
</dbReference>
<evidence type="ECO:0000313" key="2">
    <source>
        <dbReference type="WBParaSite" id="L893_g15792.t1"/>
    </source>
</evidence>
<proteinExistence type="predicted"/>
<keyword evidence="1" id="KW-1185">Reference proteome</keyword>
<dbReference type="AlphaFoldDB" id="A0A1I7YFG1"/>
<accession>A0A1I7YFG1</accession>